<evidence type="ECO:0000313" key="1">
    <source>
        <dbReference type="EMBL" id="MCF5658219.1"/>
    </source>
</evidence>
<dbReference type="AlphaFoldDB" id="A0AAP2WLS4"/>
<name>A0AAP2WLS4_9PSED</name>
<dbReference type="RefSeq" id="WP_236326919.1">
    <property type="nucleotide sequence ID" value="NZ_WJZX01000221.1"/>
</dbReference>
<sequence length="57" mass="6312">MRQILVFFNAKVLNKTEVMISQLASKVDVESNTITDLATIEVIGAQLRALAGMAREY</sequence>
<comment type="caution">
    <text evidence="1">The sequence shown here is derived from an EMBL/GenBank/DDBJ whole genome shotgun (WGS) entry which is preliminary data.</text>
</comment>
<gene>
    <name evidence="1" type="ORF">GIV46_24815</name>
</gene>
<organism evidence="1 2">
    <name type="scientific">Pseudomonas poae</name>
    <dbReference type="NCBI Taxonomy" id="200451"/>
    <lineage>
        <taxon>Bacteria</taxon>
        <taxon>Pseudomonadati</taxon>
        <taxon>Pseudomonadota</taxon>
        <taxon>Gammaproteobacteria</taxon>
        <taxon>Pseudomonadales</taxon>
        <taxon>Pseudomonadaceae</taxon>
        <taxon>Pseudomonas</taxon>
    </lineage>
</organism>
<dbReference type="EMBL" id="WJZX01000221">
    <property type="protein sequence ID" value="MCF5658219.1"/>
    <property type="molecule type" value="Genomic_DNA"/>
</dbReference>
<protein>
    <submittedName>
        <fullName evidence="1">Uncharacterized protein</fullName>
    </submittedName>
</protein>
<evidence type="ECO:0000313" key="2">
    <source>
        <dbReference type="Proteomes" id="UP000814126"/>
    </source>
</evidence>
<accession>A0AAP2WLS4</accession>
<dbReference type="Proteomes" id="UP000814126">
    <property type="component" value="Unassembled WGS sequence"/>
</dbReference>
<reference evidence="1" key="1">
    <citation type="submission" date="2019-11" db="EMBL/GenBank/DDBJ databases">
        <title>Epiphytic Pseudomonas syringae from cherry orchards.</title>
        <authorList>
            <person name="Hulin M.T."/>
        </authorList>
    </citation>
    <scope>NUCLEOTIDE SEQUENCE</scope>
    <source>
        <strain evidence="1">PA-2-1F</strain>
    </source>
</reference>
<proteinExistence type="predicted"/>